<sequence length="41" mass="4319">MALLGSLAIPESVKPKLSALTFLIHSEPLRIPNVPGPPTVN</sequence>
<keyword evidence="2" id="KW-1185">Reference proteome</keyword>
<proteinExistence type="predicted"/>
<comment type="caution">
    <text evidence="1">The sequence shown here is derived from an EMBL/GenBank/DDBJ whole genome shotgun (WGS) entry which is preliminary data.</text>
</comment>
<gene>
    <name evidence="1" type="ORF">DYBT9275_01932</name>
</gene>
<organism evidence="1 2">
    <name type="scientific">Dyadobacter helix</name>
    <dbReference type="NCBI Taxonomy" id="2822344"/>
    <lineage>
        <taxon>Bacteria</taxon>
        <taxon>Pseudomonadati</taxon>
        <taxon>Bacteroidota</taxon>
        <taxon>Cytophagia</taxon>
        <taxon>Cytophagales</taxon>
        <taxon>Spirosomataceae</taxon>
        <taxon>Dyadobacter</taxon>
    </lineage>
</organism>
<reference evidence="1" key="1">
    <citation type="submission" date="2021-04" db="EMBL/GenBank/DDBJ databases">
        <authorList>
            <person name="Rodrigo-Torres L."/>
            <person name="Arahal R. D."/>
            <person name="Lucena T."/>
        </authorList>
    </citation>
    <scope>NUCLEOTIDE SEQUENCE</scope>
    <source>
        <strain evidence="1">CECT 9275</strain>
    </source>
</reference>
<protein>
    <submittedName>
        <fullName evidence="1">Uncharacterized protein</fullName>
    </submittedName>
</protein>
<evidence type="ECO:0000313" key="2">
    <source>
        <dbReference type="Proteomes" id="UP000680038"/>
    </source>
</evidence>
<accession>A0A916J9W8</accession>
<dbReference type="EMBL" id="CAJRAF010000002">
    <property type="protein sequence ID" value="CAG4998122.1"/>
    <property type="molecule type" value="Genomic_DNA"/>
</dbReference>
<dbReference type="AlphaFoldDB" id="A0A916J9W8"/>
<dbReference type="Proteomes" id="UP000680038">
    <property type="component" value="Unassembled WGS sequence"/>
</dbReference>
<name>A0A916J9W8_9BACT</name>
<evidence type="ECO:0000313" key="1">
    <source>
        <dbReference type="EMBL" id="CAG4998122.1"/>
    </source>
</evidence>